<gene>
    <name evidence="3" type="ORF">NITLEN_30151</name>
</gene>
<dbReference type="Pfam" id="PF01471">
    <property type="entry name" value="PG_binding_1"/>
    <property type="match status" value="2"/>
</dbReference>
<feature type="domain" description="Peptidoglycan binding-like" evidence="2">
    <location>
        <begin position="130"/>
        <end position="185"/>
    </location>
</feature>
<dbReference type="RefSeq" id="WP_181416783.1">
    <property type="nucleotide sequence ID" value="NZ_OUNR01000016.1"/>
</dbReference>
<organism evidence="3 4">
    <name type="scientific">Nitrospira lenta</name>
    <dbReference type="NCBI Taxonomy" id="1436998"/>
    <lineage>
        <taxon>Bacteria</taxon>
        <taxon>Pseudomonadati</taxon>
        <taxon>Nitrospirota</taxon>
        <taxon>Nitrospiria</taxon>
        <taxon>Nitrospirales</taxon>
        <taxon>Nitrospiraceae</taxon>
        <taxon>Nitrospira</taxon>
    </lineage>
</organism>
<dbReference type="InterPro" id="IPR002477">
    <property type="entry name" value="Peptidoglycan-bd-like"/>
</dbReference>
<evidence type="ECO:0000259" key="2">
    <source>
        <dbReference type="Pfam" id="PF01471"/>
    </source>
</evidence>
<evidence type="ECO:0000313" key="3">
    <source>
        <dbReference type="EMBL" id="SPP65237.1"/>
    </source>
</evidence>
<accession>A0A330L7C8</accession>
<dbReference type="PANTHER" id="PTHR41533">
    <property type="entry name" value="L,D-TRANSPEPTIDASE HI_1667-RELATED"/>
    <property type="match status" value="1"/>
</dbReference>
<dbReference type="InterPro" id="IPR036366">
    <property type="entry name" value="PGBDSf"/>
</dbReference>
<reference evidence="4" key="1">
    <citation type="submission" date="2018-04" db="EMBL/GenBank/DDBJ databases">
        <authorList>
            <person name="Lucker S."/>
            <person name="Sakoula D."/>
        </authorList>
    </citation>
    <scope>NUCLEOTIDE SEQUENCE [LARGE SCALE GENOMIC DNA]</scope>
</reference>
<dbReference type="AlphaFoldDB" id="A0A330L7C8"/>
<dbReference type="InterPro" id="IPR036365">
    <property type="entry name" value="PGBD-like_sf"/>
</dbReference>
<dbReference type="InterPro" id="IPR052905">
    <property type="entry name" value="LD-transpeptidase_YkuD-like"/>
</dbReference>
<dbReference type="PANTHER" id="PTHR41533:SF1">
    <property type="entry name" value="L,D-TRANSPEPTIDASE YCBB-RELATED"/>
    <property type="match status" value="1"/>
</dbReference>
<keyword evidence="1" id="KW-0175">Coiled coil</keyword>
<name>A0A330L7C8_9BACT</name>
<evidence type="ECO:0000256" key="1">
    <source>
        <dbReference type="SAM" id="Coils"/>
    </source>
</evidence>
<dbReference type="Gene3D" id="1.10.101.10">
    <property type="entry name" value="PGBD-like superfamily/PGBD"/>
    <property type="match status" value="2"/>
</dbReference>
<feature type="domain" description="Peptidoglycan binding-like" evidence="2">
    <location>
        <begin position="210"/>
        <end position="264"/>
    </location>
</feature>
<dbReference type="SUPFAM" id="SSF47090">
    <property type="entry name" value="PGBD-like"/>
    <property type="match status" value="2"/>
</dbReference>
<keyword evidence="4" id="KW-1185">Reference proteome</keyword>
<proteinExistence type="predicted"/>
<evidence type="ECO:0000313" key="4">
    <source>
        <dbReference type="Proteomes" id="UP000248168"/>
    </source>
</evidence>
<sequence>MTVTRKMALFPLMSLLGVGMLNLSGCDYWPPALQSEIAILRAELNDALDDQHRLNQELEEMKATQASLQRLVDDKTRDNHALTDRIAALSRPAPPAKPAATAIPVAPAATPSAISKGAFASLRVEAPARRGAQIVHLQRLLHRHRVPIRIDGLYGQDTAAAVRWFQRTHGLRPDGIVGPATYQALHRPEKTVQTAQLARQLWLQRPPVAGQDVLKIQRALRKAGYRVTLDGHFGPETDIAVMRFQRKHGIAPDGMVGPQTWNALMQRR</sequence>
<dbReference type="EMBL" id="OUNR01000016">
    <property type="protein sequence ID" value="SPP65237.1"/>
    <property type="molecule type" value="Genomic_DNA"/>
</dbReference>
<dbReference type="Proteomes" id="UP000248168">
    <property type="component" value="Unassembled WGS sequence"/>
</dbReference>
<protein>
    <recommendedName>
        <fullName evidence="2">Peptidoglycan binding-like domain-containing protein</fullName>
    </recommendedName>
</protein>
<feature type="coiled-coil region" evidence="1">
    <location>
        <begin position="37"/>
        <end position="78"/>
    </location>
</feature>
<dbReference type="InParanoid" id="A0A330L7C8"/>